<organism evidence="1 2">
    <name type="scientific">Panagrolaimus davidi</name>
    <dbReference type="NCBI Taxonomy" id="227884"/>
    <lineage>
        <taxon>Eukaryota</taxon>
        <taxon>Metazoa</taxon>
        <taxon>Ecdysozoa</taxon>
        <taxon>Nematoda</taxon>
        <taxon>Chromadorea</taxon>
        <taxon>Rhabditida</taxon>
        <taxon>Tylenchina</taxon>
        <taxon>Panagrolaimomorpha</taxon>
        <taxon>Panagrolaimoidea</taxon>
        <taxon>Panagrolaimidae</taxon>
        <taxon>Panagrolaimus</taxon>
    </lineage>
</organism>
<name>A0A914PK30_9BILA</name>
<keyword evidence="1" id="KW-1185">Reference proteome</keyword>
<dbReference type="AlphaFoldDB" id="A0A914PK30"/>
<sequence length="81" mass="9690">MAWNYWNKSDSDSFCEYSDLEFSGSEFDSLSESEYEDEEQFQQNIYKLQQEKLKLFQSQNPEIGHFDVIFDFDGKVSFICK</sequence>
<protein>
    <submittedName>
        <fullName evidence="2">Uncharacterized protein</fullName>
    </submittedName>
</protein>
<reference evidence="2" key="1">
    <citation type="submission" date="2022-11" db="UniProtKB">
        <authorList>
            <consortium name="WormBaseParasite"/>
        </authorList>
    </citation>
    <scope>IDENTIFICATION</scope>
</reference>
<dbReference type="Proteomes" id="UP000887578">
    <property type="component" value="Unplaced"/>
</dbReference>
<evidence type="ECO:0000313" key="2">
    <source>
        <dbReference type="WBParaSite" id="PDA_v2.g18759.t1"/>
    </source>
</evidence>
<proteinExistence type="predicted"/>
<evidence type="ECO:0000313" key="1">
    <source>
        <dbReference type="Proteomes" id="UP000887578"/>
    </source>
</evidence>
<dbReference type="WBParaSite" id="PDA_v2.g18759.t1">
    <property type="protein sequence ID" value="PDA_v2.g18759.t1"/>
    <property type="gene ID" value="PDA_v2.g18759"/>
</dbReference>
<accession>A0A914PK30</accession>